<sequence>MAGTRDTHNGRLKRKLKTLKKMKAKAAAKRAEMFRLGEETTEIIAAMEEKKFELELLKMSLHQQSEDMLFISEIVDNITDIML</sequence>
<name>A0AAV5KIN6_9ROSI</name>
<proteinExistence type="predicted"/>
<gene>
    <name evidence="1" type="ORF">SLEP1_g34073</name>
</gene>
<dbReference type="EMBL" id="BPVZ01000065">
    <property type="protein sequence ID" value="GKV24460.1"/>
    <property type="molecule type" value="Genomic_DNA"/>
</dbReference>
<evidence type="ECO:0000313" key="2">
    <source>
        <dbReference type="Proteomes" id="UP001054252"/>
    </source>
</evidence>
<organism evidence="1 2">
    <name type="scientific">Rubroshorea leprosula</name>
    <dbReference type="NCBI Taxonomy" id="152421"/>
    <lineage>
        <taxon>Eukaryota</taxon>
        <taxon>Viridiplantae</taxon>
        <taxon>Streptophyta</taxon>
        <taxon>Embryophyta</taxon>
        <taxon>Tracheophyta</taxon>
        <taxon>Spermatophyta</taxon>
        <taxon>Magnoliopsida</taxon>
        <taxon>eudicotyledons</taxon>
        <taxon>Gunneridae</taxon>
        <taxon>Pentapetalae</taxon>
        <taxon>rosids</taxon>
        <taxon>malvids</taxon>
        <taxon>Malvales</taxon>
        <taxon>Dipterocarpaceae</taxon>
        <taxon>Rubroshorea</taxon>
    </lineage>
</organism>
<reference evidence="1 2" key="1">
    <citation type="journal article" date="2021" name="Commun. Biol.">
        <title>The genome of Shorea leprosula (Dipterocarpaceae) highlights the ecological relevance of drought in aseasonal tropical rainforests.</title>
        <authorList>
            <person name="Ng K.K.S."/>
            <person name="Kobayashi M.J."/>
            <person name="Fawcett J.A."/>
            <person name="Hatakeyama M."/>
            <person name="Paape T."/>
            <person name="Ng C.H."/>
            <person name="Ang C.C."/>
            <person name="Tnah L.H."/>
            <person name="Lee C.T."/>
            <person name="Nishiyama T."/>
            <person name="Sese J."/>
            <person name="O'Brien M.J."/>
            <person name="Copetti D."/>
            <person name="Mohd Noor M.I."/>
            <person name="Ong R.C."/>
            <person name="Putra M."/>
            <person name="Sireger I.Z."/>
            <person name="Indrioko S."/>
            <person name="Kosugi Y."/>
            <person name="Izuno A."/>
            <person name="Isagi Y."/>
            <person name="Lee S.L."/>
            <person name="Shimizu K.K."/>
        </authorList>
    </citation>
    <scope>NUCLEOTIDE SEQUENCE [LARGE SCALE GENOMIC DNA]</scope>
    <source>
        <strain evidence="1">214</strain>
    </source>
</reference>
<dbReference type="Proteomes" id="UP001054252">
    <property type="component" value="Unassembled WGS sequence"/>
</dbReference>
<accession>A0AAV5KIN6</accession>
<dbReference type="AlphaFoldDB" id="A0AAV5KIN6"/>
<comment type="caution">
    <text evidence="1">The sequence shown here is derived from an EMBL/GenBank/DDBJ whole genome shotgun (WGS) entry which is preliminary data.</text>
</comment>
<keyword evidence="2" id="KW-1185">Reference proteome</keyword>
<protein>
    <submittedName>
        <fullName evidence="1">Uncharacterized protein</fullName>
    </submittedName>
</protein>
<evidence type="ECO:0000313" key="1">
    <source>
        <dbReference type="EMBL" id="GKV24460.1"/>
    </source>
</evidence>